<dbReference type="EMBL" id="KE345823">
    <property type="protein sequence ID" value="EXC17850.1"/>
    <property type="molecule type" value="Genomic_DNA"/>
</dbReference>
<organism evidence="2 3">
    <name type="scientific">Morus notabilis</name>
    <dbReference type="NCBI Taxonomy" id="981085"/>
    <lineage>
        <taxon>Eukaryota</taxon>
        <taxon>Viridiplantae</taxon>
        <taxon>Streptophyta</taxon>
        <taxon>Embryophyta</taxon>
        <taxon>Tracheophyta</taxon>
        <taxon>Spermatophyta</taxon>
        <taxon>Magnoliopsida</taxon>
        <taxon>eudicotyledons</taxon>
        <taxon>Gunneridae</taxon>
        <taxon>Pentapetalae</taxon>
        <taxon>rosids</taxon>
        <taxon>fabids</taxon>
        <taxon>Rosales</taxon>
        <taxon>Moraceae</taxon>
        <taxon>Moreae</taxon>
        <taxon>Morus</taxon>
    </lineage>
</organism>
<dbReference type="Proteomes" id="UP000030645">
    <property type="component" value="Unassembled WGS sequence"/>
</dbReference>
<gene>
    <name evidence="2" type="ORF">L484_023206</name>
</gene>
<feature type="compositionally biased region" description="Gly residues" evidence="1">
    <location>
        <begin position="57"/>
        <end position="68"/>
    </location>
</feature>
<sequence>MLYALYKSTIDAKEREVVSSSPPPADVRGVGRDWATRGGVIKVGRAGGAGGCRSGLAGGGSGGGGARQGWGHARWASPEGGWGSPVSSWEWRDCQEIKREIIED</sequence>
<proteinExistence type="predicted"/>
<accession>W9S6S7</accession>
<dbReference type="AlphaFoldDB" id="W9S6S7"/>
<keyword evidence="3" id="KW-1185">Reference proteome</keyword>
<evidence type="ECO:0000313" key="3">
    <source>
        <dbReference type="Proteomes" id="UP000030645"/>
    </source>
</evidence>
<name>W9S6S7_9ROSA</name>
<evidence type="ECO:0000313" key="2">
    <source>
        <dbReference type="EMBL" id="EXC17850.1"/>
    </source>
</evidence>
<protein>
    <submittedName>
        <fullName evidence="2">Uncharacterized protein</fullName>
    </submittedName>
</protein>
<feature type="region of interest" description="Disordered" evidence="1">
    <location>
        <begin position="57"/>
        <end position="87"/>
    </location>
</feature>
<reference evidence="3" key="1">
    <citation type="submission" date="2013-01" db="EMBL/GenBank/DDBJ databases">
        <title>Draft Genome Sequence of a Mulberry Tree, Morus notabilis C.K. Schneid.</title>
        <authorList>
            <person name="He N."/>
            <person name="Zhao S."/>
        </authorList>
    </citation>
    <scope>NUCLEOTIDE SEQUENCE</scope>
</reference>
<evidence type="ECO:0000256" key="1">
    <source>
        <dbReference type="SAM" id="MobiDB-lite"/>
    </source>
</evidence>